<name>A0A8K0SK62_9HYPO</name>
<comment type="caution">
    <text evidence="2">The sequence shown here is derived from an EMBL/GenBank/DDBJ whole genome shotgun (WGS) entry which is preliminary data.</text>
</comment>
<sequence length="89" mass="9352">MSDNQNQPSLVGGHVQYVKGATEATIGNLTGSQPWKASGEQDKAAGLDTLKKAGEQRDPSQGYGKIEEMAGKATGCEGMRVEGARSKQE</sequence>
<feature type="compositionally biased region" description="Basic and acidic residues" evidence="1">
    <location>
        <begin position="39"/>
        <end position="58"/>
    </location>
</feature>
<keyword evidence="3" id="KW-1185">Reference proteome</keyword>
<dbReference type="Proteomes" id="UP000813444">
    <property type="component" value="Unassembled WGS sequence"/>
</dbReference>
<dbReference type="AlphaFoldDB" id="A0A8K0SK62"/>
<proteinExistence type="predicted"/>
<dbReference type="OrthoDB" id="9999611at2759"/>
<organism evidence="2 3">
    <name type="scientific">Stachybotrys elegans</name>
    <dbReference type="NCBI Taxonomy" id="80388"/>
    <lineage>
        <taxon>Eukaryota</taxon>
        <taxon>Fungi</taxon>
        <taxon>Dikarya</taxon>
        <taxon>Ascomycota</taxon>
        <taxon>Pezizomycotina</taxon>
        <taxon>Sordariomycetes</taxon>
        <taxon>Hypocreomycetidae</taxon>
        <taxon>Hypocreales</taxon>
        <taxon>Stachybotryaceae</taxon>
        <taxon>Stachybotrys</taxon>
    </lineage>
</organism>
<evidence type="ECO:0000313" key="3">
    <source>
        <dbReference type="Proteomes" id="UP000813444"/>
    </source>
</evidence>
<evidence type="ECO:0000256" key="1">
    <source>
        <dbReference type="SAM" id="MobiDB-lite"/>
    </source>
</evidence>
<protein>
    <recommendedName>
        <fullName evidence="4">CsbD-like domain-containing protein</fullName>
    </recommendedName>
</protein>
<feature type="region of interest" description="Disordered" evidence="1">
    <location>
        <begin position="28"/>
        <end position="67"/>
    </location>
</feature>
<evidence type="ECO:0000313" key="2">
    <source>
        <dbReference type="EMBL" id="KAH7310561.1"/>
    </source>
</evidence>
<evidence type="ECO:0008006" key="4">
    <source>
        <dbReference type="Google" id="ProtNLM"/>
    </source>
</evidence>
<accession>A0A8K0SK62</accession>
<reference evidence="2" key="1">
    <citation type="journal article" date="2021" name="Nat. Commun.">
        <title>Genetic determinants of endophytism in the Arabidopsis root mycobiome.</title>
        <authorList>
            <person name="Mesny F."/>
            <person name="Miyauchi S."/>
            <person name="Thiergart T."/>
            <person name="Pickel B."/>
            <person name="Atanasova L."/>
            <person name="Karlsson M."/>
            <person name="Huettel B."/>
            <person name="Barry K.W."/>
            <person name="Haridas S."/>
            <person name="Chen C."/>
            <person name="Bauer D."/>
            <person name="Andreopoulos W."/>
            <person name="Pangilinan J."/>
            <person name="LaButti K."/>
            <person name="Riley R."/>
            <person name="Lipzen A."/>
            <person name="Clum A."/>
            <person name="Drula E."/>
            <person name="Henrissat B."/>
            <person name="Kohler A."/>
            <person name="Grigoriev I.V."/>
            <person name="Martin F.M."/>
            <person name="Hacquard S."/>
        </authorList>
    </citation>
    <scope>NUCLEOTIDE SEQUENCE</scope>
    <source>
        <strain evidence="2">MPI-CAGE-CH-0235</strain>
    </source>
</reference>
<dbReference type="EMBL" id="JAGPNK010000012">
    <property type="protein sequence ID" value="KAH7310561.1"/>
    <property type="molecule type" value="Genomic_DNA"/>
</dbReference>
<gene>
    <name evidence="2" type="ORF">B0I35DRAFT_481864</name>
</gene>